<dbReference type="VEuPathDB" id="TriTrypDB:LDHU3_24.2040"/>
<name>A0A3S7WYK1_LEIDO</name>
<feature type="compositionally biased region" description="Basic and acidic residues" evidence="1">
    <location>
        <begin position="14"/>
        <end position="31"/>
    </location>
</feature>
<dbReference type="GeneID" id="13391179"/>
<dbReference type="KEGG" id="ldo:LDBPK_241670"/>
<dbReference type="Proteomes" id="UP000274082">
    <property type="component" value="Chromosome 24"/>
</dbReference>
<dbReference type="RefSeq" id="XP_003861257.1">
    <property type="nucleotide sequence ID" value="XM_003861209.1"/>
</dbReference>
<dbReference type="VEuPathDB" id="TriTrypDB:LdBPK_241670.1"/>
<dbReference type="OMA" id="ADVAYTM"/>
<evidence type="ECO:0000313" key="2">
    <source>
        <dbReference type="EMBL" id="AYU79250.1"/>
    </source>
</evidence>
<feature type="region of interest" description="Disordered" evidence="1">
    <location>
        <begin position="1"/>
        <end position="64"/>
    </location>
</feature>
<accession>A0A3S7WYK1</accession>
<reference evidence="4 5" key="1">
    <citation type="journal article" date="2011" name="Genome Res.">
        <title>Whole genome sequencing of multiple Leishmania donovani clinical isolates provides insights into population structure and mechanisms of drug resistance.</title>
        <authorList>
            <person name="Downing T."/>
            <person name="Imamura H."/>
            <person name="Decuypere S."/>
            <person name="Clark T.G."/>
            <person name="Coombs G.H."/>
            <person name="Cotton J.A."/>
            <person name="Hilley J.D."/>
            <person name="de Doncker S."/>
            <person name="Maes I."/>
            <person name="Mottram J.C."/>
            <person name="Quail M.A."/>
            <person name="Rijal S."/>
            <person name="Sanders M."/>
            <person name="Schonian G."/>
            <person name="Stark O."/>
            <person name="Sundar S."/>
            <person name="Vanaerschot M."/>
            <person name="Hertz-Fowler C."/>
            <person name="Dujardin J.C."/>
            <person name="Berriman M."/>
        </authorList>
    </citation>
    <scope>NUCLEOTIDE SEQUENCE [LARGE SCALE GENOMIC DNA]</scope>
    <source>
        <strain evidence="4 5">BPK282A1</strain>
    </source>
</reference>
<evidence type="ECO:0000256" key="1">
    <source>
        <dbReference type="SAM" id="MobiDB-lite"/>
    </source>
</evidence>
<dbReference type="VEuPathDB" id="TriTrypDB:LdCL_240021800"/>
<evidence type="ECO:0000313" key="3">
    <source>
        <dbReference type="EMBL" id="CAC5430496.1"/>
    </source>
</evidence>
<reference evidence="2 6" key="4">
    <citation type="journal article" date="2018" name="Sci. Rep.">
        <title>A complete Leishmania donovani reference genome identifies novel genetic variations associated with virulence.</title>
        <authorList>
            <person name="Lypaczewski P."/>
            <person name="Hoshizaki J."/>
            <person name="Zhang W.-W."/>
            <person name="McCall L.-I."/>
            <person name="Torcivia-Rodriguez J."/>
            <person name="Simonyan V."/>
            <person name="Kaur A."/>
            <person name="Dewar K."/>
            <person name="Matlashewski G."/>
        </authorList>
    </citation>
    <scope>NUCLEOTIDE SEQUENCE [LARGE SCALE GENOMIC DNA]</scope>
    <source>
        <strain evidence="2 6">LdCL</strain>
    </source>
</reference>
<proteinExistence type="predicted"/>
<feature type="compositionally biased region" description="Low complexity" evidence="1">
    <location>
        <begin position="36"/>
        <end position="48"/>
    </location>
</feature>
<protein>
    <submittedName>
        <fullName evidence="3">Hypothetical_protein_conserved</fullName>
    </submittedName>
</protein>
<keyword evidence="6" id="KW-1185">Reference proteome</keyword>
<dbReference type="AlphaFoldDB" id="A0A3S7WYK1"/>
<dbReference type="Proteomes" id="UP000008980">
    <property type="component" value="Chromosome 24"/>
</dbReference>
<dbReference type="Proteomes" id="UP000601710">
    <property type="component" value="Chromosome 24"/>
</dbReference>
<gene>
    <name evidence="4" type="ORF">LDBPK_241670</name>
    <name evidence="2" type="ORF">LdCL_240021800</name>
    <name evidence="3" type="ORF">LDHU3_24.2040</name>
</gene>
<evidence type="ECO:0000313" key="5">
    <source>
        <dbReference type="Proteomes" id="UP000008980"/>
    </source>
</evidence>
<evidence type="ECO:0000313" key="4">
    <source>
        <dbReference type="EMBL" id="CBZ34555.1"/>
    </source>
</evidence>
<sequence>MSRSQQINDSAAEAMRRADDAAAESPREGPHPESGATQQQQQEEAAAEAMRRADVAYTMDDDDM</sequence>
<organism evidence="2 6">
    <name type="scientific">Leishmania donovani</name>
    <dbReference type="NCBI Taxonomy" id="5661"/>
    <lineage>
        <taxon>Eukaryota</taxon>
        <taxon>Discoba</taxon>
        <taxon>Euglenozoa</taxon>
        <taxon>Kinetoplastea</taxon>
        <taxon>Metakinetoplastina</taxon>
        <taxon>Trypanosomatida</taxon>
        <taxon>Trypanosomatidae</taxon>
        <taxon>Leishmaniinae</taxon>
        <taxon>Leishmania</taxon>
    </lineage>
</organism>
<evidence type="ECO:0000313" key="6">
    <source>
        <dbReference type="Proteomes" id="UP000274082"/>
    </source>
</evidence>
<reference evidence="5" key="3">
    <citation type="submission" date="2011-02" db="EMBL/GenBank/DDBJ databases">
        <title>Whole genome sequencing of Leishmania donovani clinical lines reveals dynamic variation related to drug resistance.</title>
        <authorList>
            <person name="Downing T."/>
            <person name="Imamura H."/>
            <person name="Sanders M."/>
            <person name="Decuypere S."/>
            <person name="Hertz-Fowler C."/>
            <person name="Clark T.G."/>
            <person name="Rijal S."/>
            <person name="Sundar S."/>
            <person name="Quail M.A."/>
            <person name="De Doncker S."/>
            <person name="Maes I."/>
            <person name="Vanaerschot M."/>
            <person name="Stark O."/>
            <person name="Schonian G."/>
            <person name="Dujardin J.C."/>
            <person name="Berriman M."/>
        </authorList>
    </citation>
    <scope>NUCLEOTIDE SEQUENCE [LARGE SCALE GENOMIC DNA]</scope>
    <source>
        <strain evidence="5">BPK282A1</strain>
    </source>
</reference>
<dbReference type="EMBL" id="CP029523">
    <property type="protein sequence ID" value="AYU79250.1"/>
    <property type="molecule type" value="Genomic_DNA"/>
</dbReference>
<dbReference type="EMBL" id="FR799611">
    <property type="protein sequence ID" value="CBZ34555.1"/>
    <property type="molecule type" value="Genomic_DNA"/>
</dbReference>
<accession>E9BH29</accession>
<dbReference type="EMBL" id="LR812644">
    <property type="protein sequence ID" value="CAC5430496.1"/>
    <property type="molecule type" value="Genomic_DNA"/>
</dbReference>
<reference evidence="3" key="5">
    <citation type="submission" date="2020-06" db="EMBL/GenBank/DDBJ databases">
        <authorList>
            <person name="Camacho E."/>
            <person name="Gonzalez-de la Fuente S."/>
            <person name="Rastrojo A."/>
            <person name="Peiro-Pastor R."/>
            <person name="Solana JC."/>
            <person name="Tabera L."/>
            <person name="Gamarro F."/>
            <person name="Carrasco-Ramiro F."/>
            <person name="Requena JM."/>
            <person name="Aguado B."/>
        </authorList>
    </citation>
    <scope>NUCLEOTIDE SEQUENCE</scope>
</reference>
<reference evidence="4" key="2">
    <citation type="submission" date="2011-01" db="EMBL/GenBank/DDBJ databases">
        <authorList>
            <person name="Zhao B.P."/>
            <person name="Ren Z.A."/>
            <person name="Li C.D."/>
        </authorList>
    </citation>
    <scope>NUCLEOTIDE SEQUENCE</scope>
    <source>
        <strain evidence="4">BPK282A1</strain>
    </source>
</reference>